<accession>A0A9P4TVX6</accession>
<dbReference type="EMBL" id="MU007065">
    <property type="protein sequence ID" value="KAF2426264.1"/>
    <property type="molecule type" value="Genomic_DNA"/>
</dbReference>
<dbReference type="OrthoDB" id="10034502at2759"/>
<name>A0A9P4TVX6_9PEZI</name>
<keyword evidence="2" id="KW-1185">Reference proteome</keyword>
<protein>
    <submittedName>
        <fullName evidence="1">Siderophore biosynthesis lipase/esteras-like protein</fullName>
    </submittedName>
</protein>
<dbReference type="Proteomes" id="UP000800235">
    <property type="component" value="Unassembled WGS sequence"/>
</dbReference>
<dbReference type="InterPro" id="IPR013744">
    <property type="entry name" value="SidJ"/>
</dbReference>
<reference evidence="1" key="1">
    <citation type="journal article" date="2020" name="Stud. Mycol.">
        <title>101 Dothideomycetes genomes: a test case for predicting lifestyles and emergence of pathogens.</title>
        <authorList>
            <person name="Haridas S."/>
            <person name="Albert R."/>
            <person name="Binder M."/>
            <person name="Bloem J."/>
            <person name="Labutti K."/>
            <person name="Salamov A."/>
            <person name="Andreopoulos B."/>
            <person name="Baker S."/>
            <person name="Barry K."/>
            <person name="Bills G."/>
            <person name="Bluhm B."/>
            <person name="Cannon C."/>
            <person name="Castanera R."/>
            <person name="Culley D."/>
            <person name="Daum C."/>
            <person name="Ezra D."/>
            <person name="Gonzalez J."/>
            <person name="Henrissat B."/>
            <person name="Kuo A."/>
            <person name="Liang C."/>
            <person name="Lipzen A."/>
            <person name="Lutzoni F."/>
            <person name="Magnuson J."/>
            <person name="Mondo S."/>
            <person name="Nolan M."/>
            <person name="Ohm R."/>
            <person name="Pangilinan J."/>
            <person name="Park H.-J."/>
            <person name="Ramirez L."/>
            <person name="Alfaro M."/>
            <person name="Sun H."/>
            <person name="Tritt A."/>
            <person name="Yoshinaga Y."/>
            <person name="Zwiers L.-H."/>
            <person name="Turgeon B."/>
            <person name="Goodwin S."/>
            <person name="Spatafora J."/>
            <person name="Crous P."/>
            <person name="Grigoriev I."/>
        </authorList>
    </citation>
    <scope>NUCLEOTIDE SEQUENCE</scope>
    <source>
        <strain evidence="1">CBS 130266</strain>
    </source>
</reference>
<evidence type="ECO:0000313" key="1">
    <source>
        <dbReference type="EMBL" id="KAF2426264.1"/>
    </source>
</evidence>
<proteinExistence type="predicted"/>
<dbReference type="PANTHER" id="PTHR31591">
    <property type="entry name" value="UPF0613 PROTEIN PB24D3.06C"/>
    <property type="match status" value="1"/>
</dbReference>
<dbReference type="InterPro" id="IPR029058">
    <property type="entry name" value="AB_hydrolase_fold"/>
</dbReference>
<sequence length="315" mass="34095">MVTASAIQAGLLHRFSKRLVAFEFANSSGQPFKNLLLWVGGLSDGLSTCAYPQLLAKKVPPGWSLAQVELLSSLDGWGTSSLQADVKGISDAVSYFRKIIPRGKIVLMGHSTGCQDGMEYTVGKGRDDRSRIDGVILQAPVSDREAIIKDNSKEKIDSLLKTSKKWIDEGRGLDVLPAAIADPLFGSSKCYVTAYRAHSLMASGGDDDYFSSDLPDSTLKRTFGIMKKETPLLILISGDDEHMAASIDKQALGDRWSQFVKAGGGAVDEENGCIVPGAHHTLNEDNDQTFQELRKRVVSFLGKVEKGQFAPGSQL</sequence>
<evidence type="ECO:0000313" key="2">
    <source>
        <dbReference type="Proteomes" id="UP000800235"/>
    </source>
</evidence>
<organism evidence="1 2">
    <name type="scientific">Tothia fuscella</name>
    <dbReference type="NCBI Taxonomy" id="1048955"/>
    <lineage>
        <taxon>Eukaryota</taxon>
        <taxon>Fungi</taxon>
        <taxon>Dikarya</taxon>
        <taxon>Ascomycota</taxon>
        <taxon>Pezizomycotina</taxon>
        <taxon>Dothideomycetes</taxon>
        <taxon>Pleosporomycetidae</taxon>
        <taxon>Venturiales</taxon>
        <taxon>Cylindrosympodiaceae</taxon>
        <taxon>Tothia</taxon>
    </lineage>
</organism>
<gene>
    <name evidence="1" type="ORF">EJ08DRAFT_736445</name>
</gene>
<comment type="caution">
    <text evidence="1">The sequence shown here is derived from an EMBL/GenBank/DDBJ whole genome shotgun (WGS) entry which is preliminary data.</text>
</comment>
<dbReference type="SUPFAM" id="SSF53474">
    <property type="entry name" value="alpha/beta-Hydrolases"/>
    <property type="match status" value="1"/>
</dbReference>
<dbReference type="Pfam" id="PF08538">
    <property type="entry name" value="DUF1749"/>
    <property type="match status" value="1"/>
</dbReference>
<dbReference type="Gene3D" id="3.40.50.1820">
    <property type="entry name" value="alpha/beta hydrolase"/>
    <property type="match status" value="1"/>
</dbReference>
<dbReference type="AlphaFoldDB" id="A0A9P4TVX6"/>
<dbReference type="PANTHER" id="PTHR31591:SF1">
    <property type="entry name" value="UPF0613 PROTEIN PB24D3.06C"/>
    <property type="match status" value="1"/>
</dbReference>